<reference evidence="2 3" key="1">
    <citation type="submission" date="2020-08" db="EMBL/GenBank/DDBJ databases">
        <title>Genomic Encyclopedia of Type Strains, Phase IV (KMG-IV): sequencing the most valuable type-strain genomes for metagenomic binning, comparative biology and taxonomic classification.</title>
        <authorList>
            <person name="Goeker M."/>
        </authorList>
    </citation>
    <scope>NUCLEOTIDE SEQUENCE [LARGE SCALE GENOMIC DNA]</scope>
    <source>
        <strain evidence="2 3">DSM 101064</strain>
    </source>
</reference>
<keyword evidence="3" id="KW-1185">Reference proteome</keyword>
<evidence type="ECO:0000313" key="2">
    <source>
        <dbReference type="EMBL" id="MBB5721932.1"/>
    </source>
</evidence>
<organism evidence="2 3">
    <name type="scientific">Yoonia ponticola</name>
    <dbReference type="NCBI Taxonomy" id="1524255"/>
    <lineage>
        <taxon>Bacteria</taxon>
        <taxon>Pseudomonadati</taxon>
        <taxon>Pseudomonadota</taxon>
        <taxon>Alphaproteobacteria</taxon>
        <taxon>Rhodobacterales</taxon>
        <taxon>Paracoccaceae</taxon>
        <taxon>Yoonia</taxon>
    </lineage>
</organism>
<name>A0A7W9BJY3_9RHOB</name>
<evidence type="ECO:0000313" key="3">
    <source>
        <dbReference type="Proteomes" id="UP000535415"/>
    </source>
</evidence>
<accession>A0A7W9BJY3</accession>
<gene>
    <name evidence="2" type="ORF">FHS72_001556</name>
</gene>
<comment type="caution">
    <text evidence="2">The sequence shown here is derived from an EMBL/GenBank/DDBJ whole genome shotgun (WGS) entry which is preliminary data.</text>
</comment>
<keyword evidence="1" id="KW-0812">Transmembrane</keyword>
<feature type="transmembrane region" description="Helical" evidence="1">
    <location>
        <begin position="45"/>
        <end position="67"/>
    </location>
</feature>
<feature type="transmembrane region" description="Helical" evidence="1">
    <location>
        <begin position="79"/>
        <end position="101"/>
    </location>
</feature>
<keyword evidence="1" id="KW-1133">Transmembrane helix</keyword>
<dbReference type="RefSeq" id="WP_183527756.1">
    <property type="nucleotide sequence ID" value="NZ_JACIJM010000004.1"/>
</dbReference>
<dbReference type="AlphaFoldDB" id="A0A7W9BJY3"/>
<dbReference type="Proteomes" id="UP000535415">
    <property type="component" value="Unassembled WGS sequence"/>
</dbReference>
<protein>
    <submittedName>
        <fullName evidence="2">Uncharacterized protein</fullName>
    </submittedName>
</protein>
<keyword evidence="1" id="KW-0472">Membrane</keyword>
<dbReference type="EMBL" id="JACIJM010000004">
    <property type="protein sequence ID" value="MBB5721932.1"/>
    <property type="molecule type" value="Genomic_DNA"/>
</dbReference>
<evidence type="ECO:0000256" key="1">
    <source>
        <dbReference type="SAM" id="Phobius"/>
    </source>
</evidence>
<proteinExistence type="predicted"/>
<sequence length="106" mass="11427">MKDIFRILIAPLVWFASFSAVYGLHGLLCGHEVSGVVLGLPLERAYLVAAYVCAIAVQVVLIVALYSSRLASPSPFVRFVSHATGWVGLIATIWSLVPVVFTTYCG</sequence>
<feature type="transmembrane region" description="Helical" evidence="1">
    <location>
        <begin position="7"/>
        <end position="25"/>
    </location>
</feature>